<comment type="caution">
    <text evidence="2">The sequence shown here is derived from an EMBL/GenBank/DDBJ whole genome shotgun (WGS) entry which is preliminary data.</text>
</comment>
<gene>
    <name evidence="2" type="ORF">OHC33_009338</name>
</gene>
<dbReference type="AlphaFoldDB" id="A0AAN8I1P7"/>
<feature type="compositionally biased region" description="Basic residues" evidence="1">
    <location>
        <begin position="135"/>
        <end position="144"/>
    </location>
</feature>
<organism evidence="2 3">
    <name type="scientific">Knufia fluminis</name>
    <dbReference type="NCBI Taxonomy" id="191047"/>
    <lineage>
        <taxon>Eukaryota</taxon>
        <taxon>Fungi</taxon>
        <taxon>Dikarya</taxon>
        <taxon>Ascomycota</taxon>
        <taxon>Pezizomycotina</taxon>
        <taxon>Eurotiomycetes</taxon>
        <taxon>Chaetothyriomycetidae</taxon>
        <taxon>Chaetothyriales</taxon>
        <taxon>Trichomeriaceae</taxon>
        <taxon>Knufia</taxon>
    </lineage>
</organism>
<feature type="region of interest" description="Disordered" evidence="1">
    <location>
        <begin position="286"/>
        <end position="317"/>
    </location>
</feature>
<evidence type="ECO:0000313" key="3">
    <source>
        <dbReference type="Proteomes" id="UP001316803"/>
    </source>
</evidence>
<accession>A0AAN8I1P7</accession>
<name>A0AAN8I1P7_9EURO</name>
<feature type="compositionally biased region" description="Basic and acidic residues" evidence="1">
    <location>
        <begin position="123"/>
        <end position="134"/>
    </location>
</feature>
<feature type="compositionally biased region" description="Basic and acidic residues" evidence="1">
    <location>
        <begin position="45"/>
        <end position="54"/>
    </location>
</feature>
<sequence>MAHRRGRQPDIEILSDNDDSSIYEELGYAAPRRRERSRLGVKIVEERATSPARREKVRHHHSYRGAAADPDNIVIENHLNVPQFRARASSTGAAPQANVLPIFVQPASREPSRERVKHFHRHEHYDSSSDESYRPARRRNRSKRRSGDLDPEIARKLAKLDLLEEQQKQNNLDPAIAERLARLKLLEEQEKRKSYDPAVTEKLARLKALEEKRARDEEEAAMIARMEERKRKDKQRDDALLLQLQEDRRQEEEAERAAIAKAEAKRLKKEAEAKAERERLLLEAKEKAAKDKAERQRIWDEERARQKQEEENERQERKRILLEEEERKKKEKEKHEQLRKQILAEEEEKIAKEKAKKKKEEEEFQQKVKERFMKAGYSPDYIEDILDEKSRKSALVTRKHSTRTSERQLAIDMSRPTYIRVKEEHLLPETLDEYGLPWEFDRTDGRYLLIKEYISHELQQELFEHTRKLRIRREKLLITDGYTKDTVTTLKPGNVFKDKSSDEMYIVRRKSASKSPVRRSWMFT</sequence>
<evidence type="ECO:0000313" key="2">
    <source>
        <dbReference type="EMBL" id="KAK5949532.1"/>
    </source>
</evidence>
<proteinExistence type="predicted"/>
<evidence type="ECO:0000256" key="1">
    <source>
        <dbReference type="SAM" id="MobiDB-lite"/>
    </source>
</evidence>
<keyword evidence="3" id="KW-1185">Reference proteome</keyword>
<protein>
    <submittedName>
        <fullName evidence="2">Uncharacterized protein</fullName>
    </submittedName>
</protein>
<feature type="region of interest" description="Disordered" evidence="1">
    <location>
        <begin position="102"/>
        <end position="150"/>
    </location>
</feature>
<feature type="region of interest" description="Disordered" evidence="1">
    <location>
        <begin position="45"/>
        <end position="65"/>
    </location>
</feature>
<dbReference type="EMBL" id="JAKLMC020000034">
    <property type="protein sequence ID" value="KAK5949532.1"/>
    <property type="molecule type" value="Genomic_DNA"/>
</dbReference>
<reference evidence="2 3" key="1">
    <citation type="submission" date="2022-12" db="EMBL/GenBank/DDBJ databases">
        <title>Genomic features and morphological characterization of a novel Knufia sp. strain isolated from spacecraft assembly facility.</title>
        <authorList>
            <person name="Teixeira M."/>
            <person name="Chander A.M."/>
            <person name="Stajich J.E."/>
            <person name="Venkateswaran K."/>
        </authorList>
    </citation>
    <scope>NUCLEOTIDE SEQUENCE [LARGE SCALE GENOMIC DNA]</scope>
    <source>
        <strain evidence="2 3">FJI-L2-BK-P2</strain>
    </source>
</reference>
<dbReference type="Proteomes" id="UP001316803">
    <property type="component" value="Unassembled WGS sequence"/>
</dbReference>